<accession>A0A9Q3UKS3</accession>
<dbReference type="EMBL" id="JAJGNA010000011">
    <property type="protein sequence ID" value="MCC4309051.1"/>
    <property type="molecule type" value="Genomic_DNA"/>
</dbReference>
<keyword evidence="3" id="KW-1185">Reference proteome</keyword>
<evidence type="ECO:0000313" key="2">
    <source>
        <dbReference type="EMBL" id="MCC4309051.1"/>
    </source>
</evidence>
<comment type="caution">
    <text evidence="2">The sequence shown here is derived from an EMBL/GenBank/DDBJ whole genome shotgun (WGS) entry which is preliminary data.</text>
</comment>
<feature type="chain" id="PRO_5040138160" evidence="1">
    <location>
        <begin position="23"/>
        <end position="442"/>
    </location>
</feature>
<name>A0A9Q3UKS3_9GAMM</name>
<evidence type="ECO:0000256" key="1">
    <source>
        <dbReference type="SAM" id="SignalP"/>
    </source>
</evidence>
<proteinExistence type="predicted"/>
<sequence>MITAYSKAVKRALLACSLTALGAHSQALELVANDQTRLDLTIEGVGGVFHSQENYATAGSKSEGSSSWQEGYLKYGLALEQQLGGGQLFGAVNALSSGTWDDGDAAGFSDGSERETDVEDAYLGWRSGDLFPALGENGLAFSAGRQAIKIGDGFLISGDALNFGNGIAGGDLNRGGAYYLAARQAFDKTAVLSLGGDSGWRGDAMWIESDNPAQAEAAMQVGNLEHVGDAGTFGLTYIKVDDVEEDFAFLYPQRDGEETWSLRYQGDAGVDNLFLSGEYAWQDQDQGDEDAWYLEAGWTFADAPWQPSVHYRYSRFSEGFDPLFYGNGRSLGTWFQGEVAANYAGPFNTNTKVHNIALGATPRENLSIGLLAYDFATLDQDAGVNLDAREFDLYAEWGVTANLAIIPLIGLYQPDASADDGGTQLGGDDDNLYTQLIVAFGF</sequence>
<reference evidence="2" key="1">
    <citation type="submission" date="2021-10" db="EMBL/GenBank/DDBJ databases">
        <title>The diversity and Nitrogen Metabolism of Culturable Nitrate-Utilizing Bacteria Within the Oxygen Minimum Zone of the Changjiang (Yangtze River)Estuary.</title>
        <authorList>
            <person name="Zhang D."/>
            <person name="Zheng J."/>
            <person name="Liu S."/>
            <person name="He W."/>
        </authorList>
    </citation>
    <scope>NUCLEOTIDE SEQUENCE</scope>
    <source>
        <strain evidence="2">FXH-223</strain>
    </source>
</reference>
<protein>
    <submittedName>
        <fullName evidence="2">Alginate export family protein</fullName>
    </submittedName>
</protein>
<feature type="signal peptide" evidence="1">
    <location>
        <begin position="1"/>
        <end position="22"/>
    </location>
</feature>
<evidence type="ECO:0000313" key="3">
    <source>
        <dbReference type="Proteomes" id="UP001108027"/>
    </source>
</evidence>
<keyword evidence="1" id="KW-0732">Signal</keyword>
<gene>
    <name evidence="2" type="ORF">LL252_10760</name>
</gene>
<organism evidence="2 3">
    <name type="scientific">Alloalcanivorax marinus</name>
    <dbReference type="NCBI Taxonomy" id="1177169"/>
    <lineage>
        <taxon>Bacteria</taxon>
        <taxon>Pseudomonadati</taxon>
        <taxon>Pseudomonadota</taxon>
        <taxon>Gammaproteobacteria</taxon>
        <taxon>Oceanospirillales</taxon>
        <taxon>Alcanivoracaceae</taxon>
        <taxon>Alloalcanivorax</taxon>
    </lineage>
</organism>
<dbReference type="AlphaFoldDB" id="A0A9Q3UKS3"/>
<dbReference type="Proteomes" id="UP001108027">
    <property type="component" value="Unassembled WGS sequence"/>
</dbReference>
<dbReference type="RefSeq" id="WP_228234001.1">
    <property type="nucleotide sequence ID" value="NZ_JAJGNA010000011.1"/>
</dbReference>